<accession>A7IJZ3</accession>
<dbReference type="PhylomeDB" id="A7IJZ3"/>
<name>A7IJZ3_XANP2</name>
<proteinExistence type="inferred from homology"/>
<dbReference type="PANTHER" id="PTHR31793">
    <property type="entry name" value="4-HYDROXYBENZOYL-COA THIOESTERASE FAMILY MEMBER"/>
    <property type="match status" value="1"/>
</dbReference>
<dbReference type="AlphaFoldDB" id="A7IJZ3"/>
<dbReference type="SUPFAM" id="SSF54637">
    <property type="entry name" value="Thioesterase/thiol ester dehydrase-isomerase"/>
    <property type="match status" value="1"/>
</dbReference>
<dbReference type="STRING" id="78245.Xaut_3106"/>
<dbReference type="GO" id="GO:0047617">
    <property type="term" value="F:fatty acyl-CoA hydrolase activity"/>
    <property type="evidence" value="ECO:0007669"/>
    <property type="project" value="TreeGrafter"/>
</dbReference>
<organism evidence="3 4">
    <name type="scientific">Xanthobacter autotrophicus (strain ATCC BAA-1158 / Py2)</name>
    <dbReference type="NCBI Taxonomy" id="78245"/>
    <lineage>
        <taxon>Bacteria</taxon>
        <taxon>Pseudomonadati</taxon>
        <taxon>Pseudomonadota</taxon>
        <taxon>Alphaproteobacteria</taxon>
        <taxon>Hyphomicrobiales</taxon>
        <taxon>Xanthobacteraceae</taxon>
        <taxon>Xanthobacter</taxon>
    </lineage>
</organism>
<dbReference type="InterPro" id="IPR029069">
    <property type="entry name" value="HotDog_dom_sf"/>
</dbReference>
<evidence type="ECO:0000256" key="1">
    <source>
        <dbReference type="ARBA" id="ARBA00005953"/>
    </source>
</evidence>
<dbReference type="HOGENOM" id="CLU_101141_0_1_5"/>
<keyword evidence="2" id="KW-0378">Hydrolase</keyword>
<evidence type="ECO:0000313" key="3">
    <source>
        <dbReference type="EMBL" id="ABS68336.1"/>
    </source>
</evidence>
<gene>
    <name evidence="3" type="ordered locus">Xaut_3106</name>
</gene>
<keyword evidence="4" id="KW-1185">Reference proteome</keyword>
<dbReference type="Pfam" id="PF13279">
    <property type="entry name" value="4HBT_2"/>
    <property type="match status" value="1"/>
</dbReference>
<dbReference type="OrthoDB" id="9799036at2"/>
<reference evidence="3 4" key="1">
    <citation type="submission" date="2007-07" db="EMBL/GenBank/DDBJ databases">
        <title>Complete sequence of chromosome of Xanthobacter autotrophicus Py2.</title>
        <authorList>
            <consortium name="US DOE Joint Genome Institute"/>
            <person name="Copeland A."/>
            <person name="Lucas S."/>
            <person name="Lapidus A."/>
            <person name="Barry K."/>
            <person name="Glavina del Rio T."/>
            <person name="Hammon N."/>
            <person name="Israni S."/>
            <person name="Dalin E."/>
            <person name="Tice H."/>
            <person name="Pitluck S."/>
            <person name="Sims D."/>
            <person name="Brettin T."/>
            <person name="Bruce D."/>
            <person name="Detter J.C."/>
            <person name="Han C."/>
            <person name="Tapia R."/>
            <person name="Brainard J."/>
            <person name="Schmutz J."/>
            <person name="Larimer F."/>
            <person name="Land M."/>
            <person name="Hauser L."/>
            <person name="Kyrpides N."/>
            <person name="Kim E."/>
            <person name="Ensigns S.A."/>
            <person name="Richardson P."/>
        </authorList>
    </citation>
    <scope>NUCLEOTIDE SEQUENCE [LARGE SCALE GENOMIC DNA]</scope>
    <source>
        <strain evidence="4">ATCC BAA-1158 / Py2</strain>
    </source>
</reference>
<protein>
    <submittedName>
        <fullName evidence="3">Thioesterase superfamily protein</fullName>
    </submittedName>
</protein>
<dbReference type="InterPro" id="IPR050563">
    <property type="entry name" value="4-hydroxybenzoyl-CoA_TE"/>
</dbReference>
<dbReference type="eggNOG" id="COG0824">
    <property type="taxonomic scope" value="Bacteria"/>
</dbReference>
<dbReference type="Proteomes" id="UP000002417">
    <property type="component" value="Chromosome"/>
</dbReference>
<evidence type="ECO:0000256" key="2">
    <source>
        <dbReference type="ARBA" id="ARBA00022801"/>
    </source>
</evidence>
<dbReference type="CDD" id="cd00586">
    <property type="entry name" value="4HBT"/>
    <property type="match status" value="1"/>
</dbReference>
<evidence type="ECO:0000313" key="4">
    <source>
        <dbReference type="Proteomes" id="UP000002417"/>
    </source>
</evidence>
<sequence length="156" mass="17029">MSGQAGQGNEKGGGREEPVLIDGFSHVLPITTRWADVDVYGHVNNVVYYSYFDTVVNEQLVSAGLLDPQTSPIIGLVVETRCTYFRSLTYPAPVRAGMRVAKLGSSSVRYEIALFQGEDPRAAAQGHFVHVYVDRASQKPVPIPDPVRALLQTLVV</sequence>
<dbReference type="EMBL" id="CP000781">
    <property type="protein sequence ID" value="ABS68336.1"/>
    <property type="molecule type" value="Genomic_DNA"/>
</dbReference>
<comment type="similarity">
    <text evidence="1">Belongs to the 4-hydroxybenzoyl-CoA thioesterase family.</text>
</comment>
<dbReference type="Gene3D" id="3.10.129.10">
    <property type="entry name" value="Hotdog Thioesterase"/>
    <property type="match status" value="1"/>
</dbReference>
<dbReference type="PANTHER" id="PTHR31793:SF27">
    <property type="entry name" value="NOVEL THIOESTERASE SUPERFAMILY DOMAIN AND SAPOSIN A-TYPE DOMAIN CONTAINING PROTEIN (0610012H03RIK)"/>
    <property type="match status" value="1"/>
</dbReference>
<dbReference type="KEGG" id="xau:Xaut_3106"/>